<dbReference type="GeneID" id="17287870"/>
<evidence type="ECO:0000256" key="1">
    <source>
        <dbReference type="SAM" id="MobiDB-lite"/>
    </source>
</evidence>
<dbReference type="RefSeq" id="XP_005818130.1">
    <property type="nucleotide sequence ID" value="XM_005818073.1"/>
</dbReference>
<sequence length="163" mass="18413">MSTEPSDESSKYPADAVATMLSEGPTRQRPDDLFSKLVTEPEVPSWLEELKRRRQMSTEPSDESSKYPADAVATMLSEGPTRQRPDDLFSKLVTEPEVPSWLEELKRRRQMSTEPSDESSKYPADAVATMLSEGPTRQRPDDLFSKLASDVHGALRREQQISR</sequence>
<dbReference type="KEGG" id="gtt:GUITHDRAFT_122645"/>
<keyword evidence="4" id="KW-1185">Reference proteome</keyword>
<accession>L1I5L6</accession>
<reference evidence="2 4" key="1">
    <citation type="journal article" date="2012" name="Nature">
        <title>Algal genomes reveal evolutionary mosaicism and the fate of nucleomorphs.</title>
        <authorList>
            <consortium name="DOE Joint Genome Institute"/>
            <person name="Curtis B.A."/>
            <person name="Tanifuji G."/>
            <person name="Burki F."/>
            <person name="Gruber A."/>
            <person name="Irimia M."/>
            <person name="Maruyama S."/>
            <person name="Arias M.C."/>
            <person name="Ball S.G."/>
            <person name="Gile G.H."/>
            <person name="Hirakawa Y."/>
            <person name="Hopkins J.F."/>
            <person name="Kuo A."/>
            <person name="Rensing S.A."/>
            <person name="Schmutz J."/>
            <person name="Symeonidi A."/>
            <person name="Elias M."/>
            <person name="Eveleigh R.J."/>
            <person name="Herman E.K."/>
            <person name="Klute M.J."/>
            <person name="Nakayama T."/>
            <person name="Obornik M."/>
            <person name="Reyes-Prieto A."/>
            <person name="Armbrust E.V."/>
            <person name="Aves S.J."/>
            <person name="Beiko R.G."/>
            <person name="Coutinho P."/>
            <person name="Dacks J.B."/>
            <person name="Durnford D.G."/>
            <person name="Fast N.M."/>
            <person name="Green B.R."/>
            <person name="Grisdale C.J."/>
            <person name="Hempel F."/>
            <person name="Henrissat B."/>
            <person name="Hoppner M.P."/>
            <person name="Ishida K."/>
            <person name="Kim E."/>
            <person name="Koreny L."/>
            <person name="Kroth P.G."/>
            <person name="Liu Y."/>
            <person name="Malik S.B."/>
            <person name="Maier U.G."/>
            <person name="McRose D."/>
            <person name="Mock T."/>
            <person name="Neilson J.A."/>
            <person name="Onodera N.T."/>
            <person name="Poole A.M."/>
            <person name="Pritham E.J."/>
            <person name="Richards T.A."/>
            <person name="Rocap G."/>
            <person name="Roy S.W."/>
            <person name="Sarai C."/>
            <person name="Schaack S."/>
            <person name="Shirato S."/>
            <person name="Slamovits C.H."/>
            <person name="Spencer D.F."/>
            <person name="Suzuki S."/>
            <person name="Worden A.Z."/>
            <person name="Zauner S."/>
            <person name="Barry K."/>
            <person name="Bell C."/>
            <person name="Bharti A.K."/>
            <person name="Crow J.A."/>
            <person name="Grimwood J."/>
            <person name="Kramer R."/>
            <person name="Lindquist E."/>
            <person name="Lucas S."/>
            <person name="Salamov A."/>
            <person name="McFadden G.I."/>
            <person name="Lane C.E."/>
            <person name="Keeling P.J."/>
            <person name="Gray M.W."/>
            <person name="Grigoriev I.V."/>
            <person name="Archibald J.M."/>
        </authorList>
    </citation>
    <scope>NUCLEOTIDE SEQUENCE</scope>
    <source>
        <strain evidence="2 4">CCMP2712</strain>
    </source>
</reference>
<proteinExistence type="predicted"/>
<evidence type="ECO:0000313" key="2">
    <source>
        <dbReference type="EMBL" id="EKX31150.1"/>
    </source>
</evidence>
<organism evidence="2">
    <name type="scientific">Guillardia theta (strain CCMP2712)</name>
    <name type="common">Cryptophyte</name>
    <dbReference type="NCBI Taxonomy" id="905079"/>
    <lineage>
        <taxon>Eukaryota</taxon>
        <taxon>Cryptophyceae</taxon>
        <taxon>Pyrenomonadales</taxon>
        <taxon>Geminigeraceae</taxon>
        <taxon>Guillardia</taxon>
    </lineage>
</organism>
<reference evidence="3" key="3">
    <citation type="submission" date="2015-06" db="UniProtKB">
        <authorList>
            <consortium name="EnsemblProtists"/>
        </authorList>
    </citation>
    <scope>IDENTIFICATION</scope>
</reference>
<evidence type="ECO:0000313" key="3">
    <source>
        <dbReference type="EnsemblProtists" id="EKX31150"/>
    </source>
</evidence>
<evidence type="ECO:0000313" key="4">
    <source>
        <dbReference type="Proteomes" id="UP000011087"/>
    </source>
</evidence>
<name>L1I5L6_GUITC</name>
<feature type="region of interest" description="Disordered" evidence="1">
    <location>
        <begin position="1"/>
        <end position="31"/>
    </location>
</feature>
<dbReference type="Proteomes" id="UP000011087">
    <property type="component" value="Unassembled WGS sequence"/>
</dbReference>
<dbReference type="PaxDb" id="55529-EKX31150"/>
<dbReference type="AlphaFoldDB" id="L1I5L6"/>
<protein>
    <submittedName>
        <fullName evidence="2 3">Uncharacterized protein</fullName>
    </submittedName>
</protein>
<dbReference type="EMBL" id="JH993347">
    <property type="protein sequence ID" value="EKX31150.1"/>
    <property type="molecule type" value="Genomic_DNA"/>
</dbReference>
<feature type="region of interest" description="Disordered" evidence="1">
    <location>
        <begin position="107"/>
        <end position="141"/>
    </location>
</feature>
<reference evidence="4" key="2">
    <citation type="submission" date="2012-11" db="EMBL/GenBank/DDBJ databases">
        <authorList>
            <person name="Kuo A."/>
            <person name="Curtis B.A."/>
            <person name="Tanifuji G."/>
            <person name="Burki F."/>
            <person name="Gruber A."/>
            <person name="Irimia M."/>
            <person name="Maruyama S."/>
            <person name="Arias M.C."/>
            <person name="Ball S.G."/>
            <person name="Gile G.H."/>
            <person name="Hirakawa Y."/>
            <person name="Hopkins J.F."/>
            <person name="Rensing S.A."/>
            <person name="Schmutz J."/>
            <person name="Symeonidi A."/>
            <person name="Elias M."/>
            <person name="Eveleigh R.J."/>
            <person name="Herman E.K."/>
            <person name="Klute M.J."/>
            <person name="Nakayama T."/>
            <person name="Obornik M."/>
            <person name="Reyes-Prieto A."/>
            <person name="Armbrust E.V."/>
            <person name="Aves S.J."/>
            <person name="Beiko R.G."/>
            <person name="Coutinho P."/>
            <person name="Dacks J.B."/>
            <person name="Durnford D.G."/>
            <person name="Fast N.M."/>
            <person name="Green B.R."/>
            <person name="Grisdale C."/>
            <person name="Hempe F."/>
            <person name="Henrissat B."/>
            <person name="Hoppner M.P."/>
            <person name="Ishida K.-I."/>
            <person name="Kim E."/>
            <person name="Koreny L."/>
            <person name="Kroth P.G."/>
            <person name="Liu Y."/>
            <person name="Malik S.-B."/>
            <person name="Maier U.G."/>
            <person name="McRose D."/>
            <person name="Mock T."/>
            <person name="Neilson J.A."/>
            <person name="Onodera N.T."/>
            <person name="Poole A.M."/>
            <person name="Pritham E.J."/>
            <person name="Richards T.A."/>
            <person name="Rocap G."/>
            <person name="Roy S.W."/>
            <person name="Sarai C."/>
            <person name="Schaack S."/>
            <person name="Shirato S."/>
            <person name="Slamovits C.H."/>
            <person name="Spencer D.F."/>
            <person name="Suzuki S."/>
            <person name="Worden A.Z."/>
            <person name="Zauner S."/>
            <person name="Barry K."/>
            <person name="Bell C."/>
            <person name="Bharti A.K."/>
            <person name="Crow J.A."/>
            <person name="Grimwood J."/>
            <person name="Kramer R."/>
            <person name="Lindquist E."/>
            <person name="Lucas S."/>
            <person name="Salamov A."/>
            <person name="McFadden G.I."/>
            <person name="Lane C.E."/>
            <person name="Keeling P.J."/>
            <person name="Gray M.W."/>
            <person name="Grigoriev I.V."/>
            <person name="Archibald J.M."/>
        </authorList>
    </citation>
    <scope>NUCLEOTIDE SEQUENCE</scope>
    <source>
        <strain evidence="4">CCMP2712</strain>
    </source>
</reference>
<feature type="region of interest" description="Disordered" evidence="1">
    <location>
        <begin position="45"/>
        <end position="69"/>
    </location>
</feature>
<dbReference type="HOGENOM" id="CLU_1630183_0_0_1"/>
<dbReference type="EnsemblProtists" id="EKX31150">
    <property type="protein sequence ID" value="EKX31150"/>
    <property type="gene ID" value="GUITHDRAFT_122645"/>
</dbReference>
<gene>
    <name evidence="2" type="ORF">GUITHDRAFT_122645</name>
</gene>